<comment type="caution">
    <text evidence="7">The sequence shown here is derived from an EMBL/GenBank/DDBJ whole genome shotgun (WGS) entry which is preliminary data.</text>
</comment>
<dbReference type="Gene3D" id="3.30.450.40">
    <property type="match status" value="1"/>
</dbReference>
<accession>A0ABT5L9F4</accession>
<dbReference type="Pfam" id="PF01628">
    <property type="entry name" value="HrcA"/>
    <property type="match status" value="1"/>
</dbReference>
<dbReference type="InterPro" id="IPR023120">
    <property type="entry name" value="WHTH_transcript_rep_HrcA_IDD"/>
</dbReference>
<dbReference type="EMBL" id="JANHJP010000002">
    <property type="protein sequence ID" value="MDC9031911.1"/>
    <property type="molecule type" value="Genomic_DNA"/>
</dbReference>
<comment type="function">
    <text evidence="5">Negative regulator of class I heat shock genes (grpE-dnaK-dnaJ and groELS operons). Prevents heat-shock induction of these operons.</text>
</comment>
<evidence type="ECO:0000256" key="1">
    <source>
        <dbReference type="ARBA" id="ARBA00022491"/>
    </source>
</evidence>
<dbReference type="NCBIfam" id="TIGR00331">
    <property type="entry name" value="hrcA"/>
    <property type="match status" value="1"/>
</dbReference>
<name>A0ABT5L9F4_9MOLU</name>
<evidence type="ECO:0000259" key="6">
    <source>
        <dbReference type="Pfam" id="PF01628"/>
    </source>
</evidence>
<dbReference type="InterPro" id="IPR036390">
    <property type="entry name" value="WH_DNA-bd_sf"/>
</dbReference>
<evidence type="ECO:0000256" key="3">
    <source>
        <dbReference type="ARBA" id="ARBA00023016"/>
    </source>
</evidence>
<dbReference type="RefSeq" id="WP_273585136.1">
    <property type="nucleotide sequence ID" value="NZ_JANHJP010000002.1"/>
</dbReference>
<keyword evidence="4 5" id="KW-0804">Transcription</keyword>
<evidence type="ECO:0000256" key="5">
    <source>
        <dbReference type="HAMAP-Rule" id="MF_00081"/>
    </source>
</evidence>
<dbReference type="Proteomes" id="UP001221763">
    <property type="component" value="Unassembled WGS sequence"/>
</dbReference>
<dbReference type="HAMAP" id="MF_00081">
    <property type="entry name" value="HrcA"/>
    <property type="match status" value="1"/>
</dbReference>
<dbReference type="InterPro" id="IPR002571">
    <property type="entry name" value="HrcA"/>
</dbReference>
<keyword evidence="2 5" id="KW-0805">Transcription regulation</keyword>
<evidence type="ECO:0000256" key="2">
    <source>
        <dbReference type="ARBA" id="ARBA00023015"/>
    </source>
</evidence>
<protein>
    <recommendedName>
        <fullName evidence="5">Heat-inducible transcription repressor HrcA</fullName>
    </recommendedName>
</protein>
<keyword evidence="3 5" id="KW-0346">Stress response</keyword>
<evidence type="ECO:0000313" key="7">
    <source>
        <dbReference type="EMBL" id="MDC9031911.1"/>
    </source>
</evidence>
<dbReference type="InterPro" id="IPR036388">
    <property type="entry name" value="WH-like_DNA-bd_sf"/>
</dbReference>
<dbReference type="SUPFAM" id="SSF55781">
    <property type="entry name" value="GAF domain-like"/>
    <property type="match status" value="1"/>
</dbReference>
<dbReference type="Gene3D" id="3.30.390.60">
    <property type="entry name" value="Heat-inducible transcription repressor hrca homolog, domain 3"/>
    <property type="match status" value="1"/>
</dbReference>
<feature type="domain" description="Heat-inducible transcription repressor HrcA C-terminal" evidence="6">
    <location>
        <begin position="104"/>
        <end position="324"/>
    </location>
</feature>
<evidence type="ECO:0000313" key="8">
    <source>
        <dbReference type="Proteomes" id="UP001221763"/>
    </source>
</evidence>
<sequence length="343" mass="40373">MLSNRERLILKAVVENYSKEKKPIGSELLSKIPYLNFSSATIRHDMMQLDKKGYLKKTHKSSGRIPSLKGYIFYLNNLITRKQENMEILSLLDKIIQKKDLNKEKIIQEVLKLLCNLTNHAIINVKPDILKTSKIKKIDLVLVNEEQAIIFIITNKGNLQHKNIFSDEYQNFKIDEFKKIIDILNNLLVDKYLNEAVQIIQSDLFKIKIKRYIQYQEQLIQFFLDAFRNFLNNSTSFYGVSKFLTSYEEQDETIKDIYEIFNKNGNLSNFFCESKEVICKLANQISLIPYKKFIFISIPYYINENEKGFIAIVSSHIIKYQEIIPILEYLSAHISHLYEKNKI</sequence>
<proteinExistence type="inferred from homology"/>
<dbReference type="PANTHER" id="PTHR34824">
    <property type="entry name" value="HEAT-INDUCIBLE TRANSCRIPTION REPRESSOR HRCA"/>
    <property type="match status" value="1"/>
</dbReference>
<dbReference type="PIRSF" id="PIRSF005485">
    <property type="entry name" value="HrcA"/>
    <property type="match status" value="1"/>
</dbReference>
<keyword evidence="8" id="KW-1185">Reference proteome</keyword>
<evidence type="ECO:0000256" key="4">
    <source>
        <dbReference type="ARBA" id="ARBA00023163"/>
    </source>
</evidence>
<gene>
    <name evidence="5" type="primary">hrcA</name>
    <name evidence="7" type="ORF">M8044_000130</name>
</gene>
<dbReference type="Gene3D" id="1.10.10.10">
    <property type="entry name" value="Winged helix-like DNA-binding domain superfamily/Winged helix DNA-binding domain"/>
    <property type="match status" value="1"/>
</dbReference>
<dbReference type="SUPFAM" id="SSF46785">
    <property type="entry name" value="Winged helix' DNA-binding domain"/>
    <property type="match status" value="1"/>
</dbReference>
<comment type="similarity">
    <text evidence="5">Belongs to the HrcA family.</text>
</comment>
<organism evidence="7 8">
    <name type="scientific">Columbia Basin potato purple top phytoplasma</name>
    <dbReference type="NCBI Taxonomy" id="307134"/>
    <lineage>
        <taxon>Bacteria</taxon>
        <taxon>Bacillati</taxon>
        <taxon>Mycoplasmatota</taxon>
        <taxon>Mollicutes</taxon>
        <taxon>Acholeplasmatales</taxon>
        <taxon>Acholeplasmataceae</taxon>
        <taxon>Candidatus Phytoplasma</taxon>
        <taxon>16SrVI (Clover proliferation group)</taxon>
    </lineage>
</organism>
<dbReference type="InterPro" id="IPR029016">
    <property type="entry name" value="GAF-like_dom_sf"/>
</dbReference>
<keyword evidence="1 5" id="KW-0678">Repressor</keyword>
<dbReference type="PANTHER" id="PTHR34824:SF1">
    <property type="entry name" value="HEAT-INDUCIBLE TRANSCRIPTION REPRESSOR HRCA"/>
    <property type="match status" value="1"/>
</dbReference>
<reference evidence="7 8" key="1">
    <citation type="journal article" date="2023" name="Plant">
        <title>Draft Genome Sequence Resource of CBPPT1, a 'Candidatus Phytoplasma trifolii'-Related Strain Associated with Potato Purple Top Disease in the Columbia Basin, U.S.A.</title>
        <authorList>
            <person name="Wei W."/>
            <person name="Shao J."/>
            <person name="Bottner-Parker K.D."/>
            <person name="Zhao Y."/>
        </authorList>
    </citation>
    <scope>NUCLEOTIDE SEQUENCE [LARGE SCALE GENOMIC DNA]</scope>
    <source>
        <strain evidence="7 8">CBPPT1</strain>
    </source>
</reference>
<dbReference type="InterPro" id="IPR021153">
    <property type="entry name" value="HrcA_C"/>
</dbReference>